<keyword evidence="2" id="KW-1185">Reference proteome</keyword>
<evidence type="ECO:0000313" key="2">
    <source>
        <dbReference type="Proteomes" id="UP000001844"/>
    </source>
</evidence>
<dbReference type="InterPro" id="IPR013783">
    <property type="entry name" value="Ig-like_fold"/>
</dbReference>
<dbReference type="GO" id="GO:0016788">
    <property type="term" value="F:hydrolase activity, acting on ester bonds"/>
    <property type="evidence" value="ECO:0007669"/>
    <property type="project" value="UniProtKB-ARBA"/>
</dbReference>
<dbReference type="Pfam" id="PF05345">
    <property type="entry name" value="He_PIG"/>
    <property type="match status" value="1"/>
</dbReference>
<dbReference type="Proteomes" id="UP000001844">
    <property type="component" value="Chromosome"/>
</dbReference>
<dbReference type="KEGG" id="nhl:Nhal_3296"/>
<dbReference type="HOGENOM" id="CLU_1702394_0_0_6"/>
<accession>D5C0L7</accession>
<dbReference type="EMBL" id="CP001798">
    <property type="protein sequence ID" value="ADE16340.1"/>
    <property type="molecule type" value="Genomic_DNA"/>
</dbReference>
<protein>
    <submittedName>
        <fullName evidence="1">Uncharacterized protein</fullName>
    </submittedName>
</protein>
<dbReference type="Gene3D" id="2.60.40.10">
    <property type="entry name" value="Immunoglobulins"/>
    <property type="match status" value="1"/>
</dbReference>
<gene>
    <name evidence="1" type="ordered locus">Nhal_3296</name>
</gene>
<proteinExistence type="predicted"/>
<dbReference type="OrthoDB" id="9805100at2"/>
<evidence type="ECO:0000313" key="1">
    <source>
        <dbReference type="EMBL" id="ADE16340.1"/>
    </source>
</evidence>
<dbReference type="RefSeq" id="WP_013034189.1">
    <property type="nucleotide sequence ID" value="NC_013960.1"/>
</dbReference>
<dbReference type="Gene3D" id="3.40.50.1110">
    <property type="entry name" value="SGNH hydrolase"/>
    <property type="match status" value="1"/>
</dbReference>
<dbReference type="AlphaFoldDB" id="D5C0L7"/>
<sequence length="154" mass="16816">MQHYPEFNSNIEAIAQARVSNGDQMLIANHENALVYPEDMVDELHPSSSGSAKMATVWFEALQSLAPAYVPVMPKVTSEPMTDASVGIPYTDEVEAIGWLLPHYTLVEGPPDMSLHPDTGRIAWTPSVVGAFDVTIQVENSEGSDIQDFTINVN</sequence>
<dbReference type="InterPro" id="IPR036514">
    <property type="entry name" value="SGNH_hydro_sf"/>
</dbReference>
<name>D5C0L7_NITHN</name>
<organism evidence="1 2">
    <name type="scientific">Nitrosococcus halophilus (strain Nc4)</name>
    <dbReference type="NCBI Taxonomy" id="472759"/>
    <lineage>
        <taxon>Bacteria</taxon>
        <taxon>Pseudomonadati</taxon>
        <taxon>Pseudomonadota</taxon>
        <taxon>Gammaproteobacteria</taxon>
        <taxon>Chromatiales</taxon>
        <taxon>Chromatiaceae</taxon>
        <taxon>Nitrosococcus</taxon>
    </lineage>
</organism>
<dbReference type="eggNOG" id="COG2133">
    <property type="taxonomic scope" value="Bacteria"/>
</dbReference>
<dbReference type="SUPFAM" id="SSF52266">
    <property type="entry name" value="SGNH hydrolase"/>
    <property type="match status" value="1"/>
</dbReference>
<reference evidence="2" key="1">
    <citation type="submission" date="2010-04" db="EMBL/GenBank/DDBJ databases">
        <title>Complete genome sequence of Nitrosococcus halophilus Nc4, a salt-adapted, aerobic obligate ammonia-oxidizing sulfur purple bacterium.</title>
        <authorList>
            <consortium name="US DOE Joint Genome Institute"/>
            <person name="Campbell M.A."/>
            <person name="Malfatti S.A."/>
            <person name="Chain P.S.G."/>
            <person name="Heidelberg J.F."/>
            <person name="Ward B.B."/>
            <person name="Klotz M.G."/>
        </authorList>
    </citation>
    <scope>NUCLEOTIDE SEQUENCE [LARGE SCALE GENOMIC DNA]</scope>
    <source>
        <strain evidence="2">Nc4</strain>
    </source>
</reference>
<dbReference type="STRING" id="472759.Nhal_3296"/>